<proteinExistence type="inferred from homology"/>
<dbReference type="AlphaFoldDB" id="A0A7C1B054"/>
<evidence type="ECO:0000256" key="6">
    <source>
        <dbReference type="ARBA" id="ARBA00022692"/>
    </source>
</evidence>
<evidence type="ECO:0000256" key="7">
    <source>
        <dbReference type="ARBA" id="ARBA00022779"/>
    </source>
</evidence>
<feature type="transmembrane region" description="Helical" evidence="10">
    <location>
        <begin position="25"/>
        <end position="43"/>
    </location>
</feature>
<dbReference type="GO" id="GO:0006935">
    <property type="term" value="P:chemotaxis"/>
    <property type="evidence" value="ECO:0007669"/>
    <property type="project" value="UniProtKB-KW"/>
</dbReference>
<accession>A0A7C1B054</accession>
<keyword evidence="9 10" id="KW-0472">Membrane</keyword>
<keyword evidence="8 10" id="KW-1133">Transmembrane helix</keyword>
<dbReference type="PANTHER" id="PTHR35091">
    <property type="entry name" value="FLAGELLAR PROTEIN FLIL"/>
    <property type="match status" value="1"/>
</dbReference>
<reference evidence="11" key="1">
    <citation type="journal article" date="2020" name="mSystems">
        <title>Genome- and Community-Level Interaction Insights into Carbon Utilization and Element Cycling Functions of Hydrothermarchaeota in Hydrothermal Sediment.</title>
        <authorList>
            <person name="Zhou Z."/>
            <person name="Liu Y."/>
            <person name="Xu W."/>
            <person name="Pan J."/>
            <person name="Luo Z.H."/>
            <person name="Li M."/>
        </authorList>
    </citation>
    <scope>NUCLEOTIDE SEQUENCE [LARGE SCALE GENOMIC DNA]</scope>
    <source>
        <strain evidence="11">HyVt-19</strain>
    </source>
</reference>
<comment type="subcellular location">
    <subcellularLocation>
        <location evidence="2">Cell membrane</location>
        <topology evidence="2">Single-pass membrane protein</topology>
    </subcellularLocation>
</comment>
<keyword evidence="5 10" id="KW-0145">Chemotaxis</keyword>
<name>A0A7C1B054_9BACT</name>
<protein>
    <recommendedName>
        <fullName evidence="10">Flagellar protein FliL</fullName>
    </recommendedName>
</protein>
<keyword evidence="11" id="KW-0969">Cilium</keyword>
<dbReference type="EMBL" id="DQZW01000086">
    <property type="protein sequence ID" value="HDL89620.1"/>
    <property type="molecule type" value="Genomic_DNA"/>
</dbReference>
<dbReference type="GO" id="GO:0009425">
    <property type="term" value="C:bacterial-type flagellum basal body"/>
    <property type="evidence" value="ECO:0007669"/>
    <property type="project" value="InterPro"/>
</dbReference>
<dbReference type="GO" id="GO:0071978">
    <property type="term" value="P:bacterial-type flagellum-dependent swarming motility"/>
    <property type="evidence" value="ECO:0007669"/>
    <property type="project" value="TreeGrafter"/>
</dbReference>
<evidence type="ECO:0000313" key="11">
    <source>
        <dbReference type="EMBL" id="HDL89620.1"/>
    </source>
</evidence>
<evidence type="ECO:0000256" key="8">
    <source>
        <dbReference type="ARBA" id="ARBA00022989"/>
    </source>
</evidence>
<comment type="function">
    <text evidence="1 10">Controls the rotational direction of flagella during chemotaxis.</text>
</comment>
<dbReference type="InterPro" id="IPR005503">
    <property type="entry name" value="FliL"/>
</dbReference>
<evidence type="ECO:0000256" key="2">
    <source>
        <dbReference type="ARBA" id="ARBA00004162"/>
    </source>
</evidence>
<organism evidence="11">
    <name type="scientific">Thermodesulforhabdus norvegica</name>
    <dbReference type="NCBI Taxonomy" id="39841"/>
    <lineage>
        <taxon>Bacteria</taxon>
        <taxon>Pseudomonadati</taxon>
        <taxon>Thermodesulfobacteriota</taxon>
        <taxon>Syntrophobacteria</taxon>
        <taxon>Syntrophobacterales</taxon>
        <taxon>Thermodesulforhabdaceae</taxon>
        <taxon>Thermodesulforhabdus</taxon>
    </lineage>
</organism>
<comment type="caution">
    <text evidence="11">The sequence shown here is derived from an EMBL/GenBank/DDBJ whole genome shotgun (WGS) entry which is preliminary data.</text>
</comment>
<keyword evidence="11" id="KW-0282">Flagellum</keyword>
<dbReference type="GO" id="GO:0005886">
    <property type="term" value="C:plasma membrane"/>
    <property type="evidence" value="ECO:0007669"/>
    <property type="project" value="UniProtKB-SubCell"/>
</dbReference>
<keyword evidence="4 10" id="KW-1003">Cell membrane</keyword>
<dbReference type="Proteomes" id="UP000886355">
    <property type="component" value="Unassembled WGS sequence"/>
</dbReference>
<evidence type="ECO:0000256" key="10">
    <source>
        <dbReference type="RuleBase" id="RU364125"/>
    </source>
</evidence>
<evidence type="ECO:0000256" key="9">
    <source>
        <dbReference type="ARBA" id="ARBA00023136"/>
    </source>
</evidence>
<comment type="similarity">
    <text evidence="3 10">Belongs to the FliL family.</text>
</comment>
<evidence type="ECO:0000256" key="1">
    <source>
        <dbReference type="ARBA" id="ARBA00002254"/>
    </source>
</evidence>
<gene>
    <name evidence="11" type="ORF">ENG14_01805</name>
</gene>
<dbReference type="Pfam" id="PF03748">
    <property type="entry name" value="FliL"/>
    <property type="match status" value="1"/>
</dbReference>
<evidence type="ECO:0000256" key="5">
    <source>
        <dbReference type="ARBA" id="ARBA00022500"/>
    </source>
</evidence>
<dbReference type="PANTHER" id="PTHR35091:SF2">
    <property type="entry name" value="FLAGELLAR PROTEIN FLIL"/>
    <property type="match status" value="1"/>
</dbReference>
<keyword evidence="6 10" id="KW-0812">Transmembrane</keyword>
<evidence type="ECO:0000256" key="3">
    <source>
        <dbReference type="ARBA" id="ARBA00008281"/>
    </source>
</evidence>
<sequence length="163" mass="18257">MPNPKEQSQAQEQEEGSGKKSKLKLIILVVLIVALGGGGFFGYKKFFGKKSEEVAEEQKPTIPQTVTYQLDTFLVNLADPGGKRYLKLTMELELDNSKVIDEITKENFKIRDTILLILSSKEFDDISTVGGKLALKKEIMAKLNGMLHTGKVLNIYFTEFLVQ</sequence>
<evidence type="ECO:0000256" key="4">
    <source>
        <dbReference type="ARBA" id="ARBA00022475"/>
    </source>
</evidence>
<keyword evidence="7 10" id="KW-0283">Flagellar rotation</keyword>
<keyword evidence="11" id="KW-0966">Cell projection</keyword>